<dbReference type="Proteomes" id="UP001445076">
    <property type="component" value="Unassembled WGS sequence"/>
</dbReference>
<name>A0AAW0WZV3_CHEQU</name>
<dbReference type="AlphaFoldDB" id="A0AAW0WZV3"/>
<feature type="region of interest" description="Disordered" evidence="1">
    <location>
        <begin position="1"/>
        <end position="52"/>
    </location>
</feature>
<feature type="compositionally biased region" description="Basic and acidic residues" evidence="1">
    <location>
        <begin position="10"/>
        <end position="30"/>
    </location>
</feature>
<proteinExistence type="predicted"/>
<evidence type="ECO:0000313" key="3">
    <source>
        <dbReference type="Proteomes" id="UP001445076"/>
    </source>
</evidence>
<accession>A0AAW0WZV3</accession>
<protein>
    <submittedName>
        <fullName evidence="2">Uncharacterized protein</fullName>
    </submittedName>
</protein>
<evidence type="ECO:0000313" key="2">
    <source>
        <dbReference type="EMBL" id="KAK8732837.1"/>
    </source>
</evidence>
<sequence>MFSQKYSILRTERDKHEMSEMTKCLDDSNNKRQVARQRKTDKHDEDMNKQHWSSIRMNYNKKASTYQNSKATFKDLLKEESIYVKDYMVTTNRVNDTRSKAKINSFLCIRLFIRANF</sequence>
<reference evidence="2 3" key="1">
    <citation type="journal article" date="2024" name="BMC Genomics">
        <title>Genome assembly of redclaw crayfish (Cherax quadricarinatus) provides insights into its immune adaptation and hypoxia tolerance.</title>
        <authorList>
            <person name="Liu Z."/>
            <person name="Zheng J."/>
            <person name="Li H."/>
            <person name="Fang K."/>
            <person name="Wang S."/>
            <person name="He J."/>
            <person name="Zhou D."/>
            <person name="Weng S."/>
            <person name="Chi M."/>
            <person name="Gu Z."/>
            <person name="He J."/>
            <person name="Li F."/>
            <person name="Wang M."/>
        </authorList>
    </citation>
    <scope>NUCLEOTIDE SEQUENCE [LARGE SCALE GENOMIC DNA]</scope>
    <source>
        <strain evidence="2">ZL_2023a</strain>
    </source>
</reference>
<keyword evidence="3" id="KW-1185">Reference proteome</keyword>
<comment type="caution">
    <text evidence="2">The sequence shown here is derived from an EMBL/GenBank/DDBJ whole genome shotgun (WGS) entry which is preliminary data.</text>
</comment>
<organism evidence="2 3">
    <name type="scientific">Cherax quadricarinatus</name>
    <name type="common">Australian red claw crayfish</name>
    <dbReference type="NCBI Taxonomy" id="27406"/>
    <lineage>
        <taxon>Eukaryota</taxon>
        <taxon>Metazoa</taxon>
        <taxon>Ecdysozoa</taxon>
        <taxon>Arthropoda</taxon>
        <taxon>Crustacea</taxon>
        <taxon>Multicrustacea</taxon>
        <taxon>Malacostraca</taxon>
        <taxon>Eumalacostraca</taxon>
        <taxon>Eucarida</taxon>
        <taxon>Decapoda</taxon>
        <taxon>Pleocyemata</taxon>
        <taxon>Astacidea</taxon>
        <taxon>Parastacoidea</taxon>
        <taxon>Parastacidae</taxon>
        <taxon>Cherax</taxon>
    </lineage>
</organism>
<dbReference type="EMBL" id="JARKIK010000056">
    <property type="protein sequence ID" value="KAK8732837.1"/>
    <property type="molecule type" value="Genomic_DNA"/>
</dbReference>
<gene>
    <name evidence="2" type="ORF">OTU49_006953</name>
</gene>
<evidence type="ECO:0000256" key="1">
    <source>
        <dbReference type="SAM" id="MobiDB-lite"/>
    </source>
</evidence>